<accession>A0A7D9LFJ1</accession>
<dbReference type="Proteomes" id="UP001152795">
    <property type="component" value="Unassembled WGS sequence"/>
</dbReference>
<dbReference type="EMBL" id="CACRXK020017508">
    <property type="protein sequence ID" value="CAB4031290.1"/>
    <property type="molecule type" value="Genomic_DNA"/>
</dbReference>
<dbReference type="AlphaFoldDB" id="A0A7D9LFJ1"/>
<gene>
    <name evidence="1" type="ORF">PACLA_8A086731</name>
</gene>
<sequence>MYFKSYCCDNKYVFLKNSISIAGRTYNIEAGKYEVSTGKIRSVYPSEVKRCVIKYVEKSEVDIVVNVIVKIRKLLNSENLKYCPSMRFHLVRVCSALGIEPNEQLRDLYPSNIKAKHEFLFYGIIVPTIDLNVSNCKYFHEWYRDLRQRARDLGNVCIGPEWIDWNDRWEEFWYREGNGMNDKFIMCGRGR</sequence>
<reference evidence="1" key="1">
    <citation type="submission" date="2020-04" db="EMBL/GenBank/DDBJ databases">
        <authorList>
            <person name="Alioto T."/>
            <person name="Alioto T."/>
            <person name="Gomez Garrido J."/>
        </authorList>
    </citation>
    <scope>NUCLEOTIDE SEQUENCE</scope>
    <source>
        <strain evidence="1">A484AB</strain>
    </source>
</reference>
<proteinExistence type="predicted"/>
<evidence type="ECO:0000313" key="1">
    <source>
        <dbReference type="EMBL" id="CAB4031290.1"/>
    </source>
</evidence>
<organism evidence="1 2">
    <name type="scientific">Paramuricea clavata</name>
    <name type="common">Red gorgonian</name>
    <name type="synonym">Violescent sea-whip</name>
    <dbReference type="NCBI Taxonomy" id="317549"/>
    <lineage>
        <taxon>Eukaryota</taxon>
        <taxon>Metazoa</taxon>
        <taxon>Cnidaria</taxon>
        <taxon>Anthozoa</taxon>
        <taxon>Octocorallia</taxon>
        <taxon>Malacalcyonacea</taxon>
        <taxon>Plexauridae</taxon>
        <taxon>Paramuricea</taxon>
    </lineage>
</organism>
<comment type="caution">
    <text evidence="1">The sequence shown here is derived from an EMBL/GenBank/DDBJ whole genome shotgun (WGS) entry which is preliminary data.</text>
</comment>
<keyword evidence="2" id="KW-1185">Reference proteome</keyword>
<evidence type="ECO:0000313" key="2">
    <source>
        <dbReference type="Proteomes" id="UP001152795"/>
    </source>
</evidence>
<protein>
    <submittedName>
        <fullName evidence="1">Uncharacterized protein</fullName>
    </submittedName>
</protein>
<name>A0A7D9LFJ1_PARCT</name>